<proteinExistence type="predicted"/>
<dbReference type="EMBL" id="WXFA01000008">
    <property type="protein sequence ID" value="MBM3092065.1"/>
    <property type="molecule type" value="Genomic_DNA"/>
</dbReference>
<keyword evidence="1" id="KW-0732">Signal</keyword>
<evidence type="ECO:0000256" key="1">
    <source>
        <dbReference type="SAM" id="SignalP"/>
    </source>
</evidence>
<dbReference type="Proteomes" id="UP000744980">
    <property type="component" value="Unassembled WGS sequence"/>
</dbReference>
<name>A0AAW4FMS8_9HYPH</name>
<reference evidence="2 3" key="1">
    <citation type="submission" date="2020-01" db="EMBL/GenBank/DDBJ databases">
        <title>Draft genome assembly of Ensifer adhaerens T173.</title>
        <authorList>
            <person name="Craig J.E."/>
            <person name="Stinchcombe J.R."/>
        </authorList>
    </citation>
    <scope>NUCLEOTIDE SEQUENCE [LARGE SCALE GENOMIC DNA]</scope>
    <source>
        <strain evidence="2 3">T173</strain>
    </source>
</reference>
<evidence type="ECO:0000313" key="2">
    <source>
        <dbReference type="EMBL" id="MBM3092065.1"/>
    </source>
</evidence>
<dbReference type="AlphaFoldDB" id="A0AAW4FMS8"/>
<evidence type="ECO:0000313" key="3">
    <source>
        <dbReference type="Proteomes" id="UP000744980"/>
    </source>
</evidence>
<accession>A0AAW4FMS8</accession>
<feature type="signal peptide" evidence="1">
    <location>
        <begin position="1"/>
        <end position="21"/>
    </location>
</feature>
<organism evidence="2 3">
    <name type="scientific">Ensifer canadensis</name>
    <dbReference type="NCBI Taxonomy" id="555315"/>
    <lineage>
        <taxon>Bacteria</taxon>
        <taxon>Pseudomonadati</taxon>
        <taxon>Pseudomonadota</taxon>
        <taxon>Alphaproteobacteria</taxon>
        <taxon>Hyphomicrobiales</taxon>
        <taxon>Rhizobiaceae</taxon>
        <taxon>Sinorhizobium/Ensifer group</taxon>
        <taxon>Ensifer</taxon>
    </lineage>
</organism>
<protein>
    <submittedName>
        <fullName evidence="2">Uncharacterized protein</fullName>
    </submittedName>
</protein>
<feature type="chain" id="PRO_5043655169" evidence="1">
    <location>
        <begin position="22"/>
        <end position="98"/>
    </location>
</feature>
<dbReference type="RefSeq" id="WP_025427525.1">
    <property type="nucleotide sequence ID" value="NZ_CP083370.1"/>
</dbReference>
<gene>
    <name evidence="2" type="ORF">GFB56_14745</name>
</gene>
<keyword evidence="3" id="KW-1185">Reference proteome</keyword>
<comment type="caution">
    <text evidence="2">The sequence shown here is derived from an EMBL/GenBank/DDBJ whole genome shotgun (WGS) entry which is preliminary data.</text>
</comment>
<sequence length="98" mass="10287">MQIRALALSAVALLGAGASHAALAPNYQRANELTAIISAVAAAVPKYPIDKIISQGRDRYTVVAGKCTVIAHIVGLPAEPGLVGPRQFKVELDRPRCD</sequence>